<dbReference type="EMBL" id="JAIZAY010000001">
    <property type="protein sequence ID" value="KAJ8047904.1"/>
    <property type="molecule type" value="Genomic_DNA"/>
</dbReference>
<dbReference type="AlphaFoldDB" id="A0A9Q1CNS5"/>
<evidence type="ECO:0000256" key="2">
    <source>
        <dbReference type="ARBA" id="ARBA00018874"/>
    </source>
</evidence>
<accession>A0A9Q1CNS5</accession>
<evidence type="ECO:0000256" key="3">
    <source>
        <dbReference type="ARBA" id="ARBA00023006"/>
    </source>
</evidence>
<dbReference type="PANTHER" id="PTHR13292">
    <property type="entry name" value="AUTOPHAGY-RELATED PROTEIN 101"/>
    <property type="match status" value="1"/>
</dbReference>
<keyword evidence="3" id="KW-0072">Autophagy</keyword>
<dbReference type="GO" id="GO:1990316">
    <property type="term" value="C:Atg1/ULK1 kinase complex"/>
    <property type="evidence" value="ECO:0007669"/>
    <property type="project" value="TreeGrafter"/>
</dbReference>
<organism evidence="4 5">
    <name type="scientific">Holothuria leucospilota</name>
    <name type="common">Black long sea cucumber</name>
    <name type="synonym">Mertensiothuria leucospilota</name>
    <dbReference type="NCBI Taxonomy" id="206669"/>
    <lineage>
        <taxon>Eukaryota</taxon>
        <taxon>Metazoa</taxon>
        <taxon>Echinodermata</taxon>
        <taxon>Eleutherozoa</taxon>
        <taxon>Echinozoa</taxon>
        <taxon>Holothuroidea</taxon>
        <taxon>Aspidochirotacea</taxon>
        <taxon>Aspidochirotida</taxon>
        <taxon>Holothuriidae</taxon>
        <taxon>Holothuria</taxon>
    </lineage>
</organism>
<gene>
    <name evidence="4" type="ORF">HOLleu_00018</name>
</gene>
<dbReference type="OrthoDB" id="10259639at2759"/>
<evidence type="ECO:0000313" key="5">
    <source>
        <dbReference type="Proteomes" id="UP001152320"/>
    </source>
</evidence>
<sequence length="221" mass="25233">MNARSQVFELTVESKQVEEVVLSLFHTILFHRTTGKFHYKQEGAFLIGTVGVVETDCDFVDLTYVRCNSTSLDTKLRREVAGFKEVLRSTDANAGLQCGQISLEFYQKKKNRWPFPDESIPWEVWTLKVNVISLANEQERQVYREKLGEILNEKIICIVEAMNRHDFIPKAPNQPLLETVFDTSCPDVQPFLFKISYQNSGPTNASVGTAVRKLLRDTLAL</sequence>
<comment type="similarity">
    <text evidence="1">Belongs to the ATG101 family.</text>
</comment>
<comment type="caution">
    <text evidence="4">The sequence shown here is derived from an EMBL/GenBank/DDBJ whole genome shotgun (WGS) entry which is preliminary data.</text>
</comment>
<name>A0A9Q1CNS5_HOLLE</name>
<dbReference type="GO" id="GO:0000045">
    <property type="term" value="P:autophagosome assembly"/>
    <property type="evidence" value="ECO:0007669"/>
    <property type="project" value="TreeGrafter"/>
</dbReference>
<protein>
    <recommendedName>
        <fullName evidence="2">Autophagy-related protein 101</fullName>
    </recommendedName>
</protein>
<dbReference type="GO" id="GO:0000407">
    <property type="term" value="C:phagophore assembly site"/>
    <property type="evidence" value="ECO:0007669"/>
    <property type="project" value="TreeGrafter"/>
</dbReference>
<proteinExistence type="inferred from homology"/>
<keyword evidence="5" id="KW-1185">Reference proteome</keyword>
<reference evidence="4" key="1">
    <citation type="submission" date="2021-10" db="EMBL/GenBank/DDBJ databases">
        <title>Tropical sea cucumber genome reveals ecological adaptation and Cuvierian tubules defense mechanism.</title>
        <authorList>
            <person name="Chen T."/>
        </authorList>
    </citation>
    <scope>NUCLEOTIDE SEQUENCE</scope>
    <source>
        <strain evidence="4">Nanhai2018</strain>
        <tissue evidence="4">Muscle</tissue>
    </source>
</reference>
<dbReference type="GO" id="GO:0019901">
    <property type="term" value="F:protein kinase binding"/>
    <property type="evidence" value="ECO:0007669"/>
    <property type="project" value="TreeGrafter"/>
</dbReference>
<evidence type="ECO:0000256" key="1">
    <source>
        <dbReference type="ARBA" id="ARBA00007130"/>
    </source>
</evidence>
<evidence type="ECO:0000313" key="4">
    <source>
        <dbReference type="EMBL" id="KAJ8047904.1"/>
    </source>
</evidence>
<dbReference type="PANTHER" id="PTHR13292:SF0">
    <property type="entry name" value="AUTOPHAGY-RELATED PROTEIN 101"/>
    <property type="match status" value="1"/>
</dbReference>
<dbReference type="Proteomes" id="UP001152320">
    <property type="component" value="Chromosome 1"/>
</dbReference>
<dbReference type="InterPro" id="IPR012445">
    <property type="entry name" value="ATG101"/>
</dbReference>
<dbReference type="Pfam" id="PF07855">
    <property type="entry name" value="ATG101"/>
    <property type="match status" value="1"/>
</dbReference>